<reference evidence="1" key="1">
    <citation type="submission" date="2019-04" db="EMBL/GenBank/DDBJ databases">
        <title>Microbes associate with the intestines of laboratory mice.</title>
        <authorList>
            <person name="Navarre W."/>
            <person name="Wong E."/>
            <person name="Huang K."/>
            <person name="Tropini C."/>
            <person name="Ng K."/>
            <person name="Yu B."/>
        </authorList>
    </citation>
    <scope>NUCLEOTIDE SEQUENCE</scope>
    <source>
        <strain evidence="1">NM04_E33</strain>
    </source>
</reference>
<proteinExistence type="predicted"/>
<gene>
    <name evidence="1" type="ORF">E5331_00820</name>
</gene>
<dbReference type="EMBL" id="SRYB01000001">
    <property type="protein sequence ID" value="TGY80955.1"/>
    <property type="molecule type" value="Genomic_DNA"/>
</dbReference>
<name>A0AC61RNK4_9BACT</name>
<organism evidence="1 2">
    <name type="scientific">Lepagella muris</name>
    <dbReference type="NCBI Taxonomy" id="3032870"/>
    <lineage>
        <taxon>Bacteria</taxon>
        <taxon>Pseudomonadati</taxon>
        <taxon>Bacteroidota</taxon>
        <taxon>Bacteroidia</taxon>
        <taxon>Bacteroidales</taxon>
        <taxon>Muribaculaceae</taxon>
        <taxon>Lepagella</taxon>
    </lineage>
</organism>
<dbReference type="Proteomes" id="UP000306319">
    <property type="component" value="Unassembled WGS sequence"/>
</dbReference>
<keyword evidence="2" id="KW-1185">Reference proteome</keyword>
<evidence type="ECO:0000313" key="1">
    <source>
        <dbReference type="EMBL" id="TGY80955.1"/>
    </source>
</evidence>
<protein>
    <submittedName>
        <fullName evidence="1">DUF2693 domain-containing protein</fullName>
    </submittedName>
</protein>
<evidence type="ECO:0000313" key="2">
    <source>
        <dbReference type="Proteomes" id="UP000306319"/>
    </source>
</evidence>
<accession>A0AC61RNK4</accession>
<sequence>MSNERKSTLANIMRMAWMFVKRNGFTMAEALKVAWLNAKVTKAMRTGIVQFFFMKVDGTLRQAFGTLDPHRLPETQGSGRRPADTVQVYYDTEKQEYRSFKKCNLYKMA</sequence>
<comment type="caution">
    <text evidence="1">The sequence shown here is derived from an EMBL/GenBank/DDBJ whole genome shotgun (WGS) entry which is preliminary data.</text>
</comment>